<proteinExistence type="predicted"/>
<organism evidence="3 4">
    <name type="scientific">Cymbomonas tetramitiformis</name>
    <dbReference type="NCBI Taxonomy" id="36881"/>
    <lineage>
        <taxon>Eukaryota</taxon>
        <taxon>Viridiplantae</taxon>
        <taxon>Chlorophyta</taxon>
        <taxon>Pyramimonadophyceae</taxon>
        <taxon>Pyramimonadales</taxon>
        <taxon>Pyramimonadaceae</taxon>
        <taxon>Cymbomonas</taxon>
    </lineage>
</organism>
<evidence type="ECO:0000313" key="4">
    <source>
        <dbReference type="Proteomes" id="UP001190700"/>
    </source>
</evidence>
<evidence type="ECO:0000256" key="1">
    <source>
        <dbReference type="SAM" id="MobiDB-lite"/>
    </source>
</evidence>
<dbReference type="AlphaFoldDB" id="A0AAE0FRT6"/>
<keyword evidence="2" id="KW-0812">Transmembrane</keyword>
<accession>A0AAE0FRT6</accession>
<comment type="caution">
    <text evidence="3">The sequence shown here is derived from an EMBL/GenBank/DDBJ whole genome shotgun (WGS) entry which is preliminary data.</text>
</comment>
<keyword evidence="2" id="KW-1133">Transmembrane helix</keyword>
<feature type="compositionally biased region" description="Pro residues" evidence="1">
    <location>
        <begin position="233"/>
        <end position="246"/>
    </location>
</feature>
<sequence length="731" mass="80264">MSNLRKINVQALELELDGLYEKLERNKSKDPLDEHWLNTSRNNKGSNRQVRNVSFFEPAVEFLDLWSQGWFSHACAWLVSVHDRVLSSCPSAIIQVYGKAEFLLGVRPLWLLLAIILILGFTLPQPPKADPELAALAEQRLNISTLESALDDPFRGSAQLPLNIETALPRDRVEDREESLMIPEAVDGASLLGTSKSVLPGEFTVGTPLQGAADNTAARSLGLLWPGERPGVAGPPPKSPPPPLPAIPIQGASVPPYVQLPPTPPVLSEYAGPLPKPKSGPGLMRKVLGGVQKGMTQSVRGIVNKSSAVTSSLASSLVTGVVDTLTSIGKSRYNLRHETRILDPDFTDSTPIVANTTTQSVGLMLQMGVVESITGWEKSCQEHKSSKSWWRWKWQDELDQRFCGTGNWRGRIAFLQSEQIKRAEHRTVIGDKLVLALEARNHSLLAQLSAVPLGVTMSIMHERALVLDWDFAAAFQSPYIDVTHDTIVADARRKANSPAKPTETTARRKLLRKHEAAIEASALHRLLTTATNDSHTILQEVGREDQALCGLLQAKPSTLRDTLIQKLGMLESDGSPDVGWIAKKQALSIRQAGYGWWKNRSIPTERSTRKHLKLRPGLGLSTPDCWCTLMSSCAMRYALNSPSKALYRHLEHARGFFSDCDAVVVGLHIRLGNVQNLASRSIKWCAARLRHPRLCGLQRPIGALERCSQGGHLSSLLLGVGAHAAIKWVPQ</sequence>
<keyword evidence="4" id="KW-1185">Reference proteome</keyword>
<gene>
    <name evidence="3" type="ORF">CYMTET_26551</name>
</gene>
<dbReference type="EMBL" id="LGRX02014385">
    <property type="protein sequence ID" value="KAK3264729.1"/>
    <property type="molecule type" value="Genomic_DNA"/>
</dbReference>
<dbReference type="Proteomes" id="UP001190700">
    <property type="component" value="Unassembled WGS sequence"/>
</dbReference>
<feature type="region of interest" description="Disordered" evidence="1">
    <location>
        <begin position="228"/>
        <end position="250"/>
    </location>
</feature>
<keyword evidence="2" id="KW-0472">Membrane</keyword>
<protein>
    <submittedName>
        <fullName evidence="3">Uncharacterized protein</fullName>
    </submittedName>
</protein>
<evidence type="ECO:0000313" key="3">
    <source>
        <dbReference type="EMBL" id="KAK3264729.1"/>
    </source>
</evidence>
<name>A0AAE0FRT6_9CHLO</name>
<evidence type="ECO:0000256" key="2">
    <source>
        <dbReference type="SAM" id="Phobius"/>
    </source>
</evidence>
<feature type="transmembrane region" description="Helical" evidence="2">
    <location>
        <begin position="102"/>
        <end position="123"/>
    </location>
</feature>
<reference evidence="3 4" key="1">
    <citation type="journal article" date="2015" name="Genome Biol. Evol.">
        <title>Comparative Genomics of a Bacterivorous Green Alga Reveals Evolutionary Causalities and Consequences of Phago-Mixotrophic Mode of Nutrition.</title>
        <authorList>
            <person name="Burns J.A."/>
            <person name="Paasch A."/>
            <person name="Narechania A."/>
            <person name="Kim E."/>
        </authorList>
    </citation>
    <scope>NUCLEOTIDE SEQUENCE [LARGE SCALE GENOMIC DNA]</scope>
    <source>
        <strain evidence="3 4">PLY_AMNH</strain>
    </source>
</reference>